<evidence type="ECO:0000313" key="1">
    <source>
        <dbReference type="EMBL" id="SFC99864.1"/>
    </source>
</evidence>
<keyword evidence="2" id="KW-1185">Reference proteome</keyword>
<organism evidence="1 2">
    <name type="scientific">Clostridium uliginosum</name>
    <dbReference type="NCBI Taxonomy" id="119641"/>
    <lineage>
        <taxon>Bacteria</taxon>
        <taxon>Bacillati</taxon>
        <taxon>Bacillota</taxon>
        <taxon>Clostridia</taxon>
        <taxon>Eubacteriales</taxon>
        <taxon>Clostridiaceae</taxon>
        <taxon>Clostridium</taxon>
    </lineage>
</organism>
<dbReference type="EMBL" id="FOMG01000016">
    <property type="protein sequence ID" value="SFC99864.1"/>
    <property type="molecule type" value="Genomic_DNA"/>
</dbReference>
<dbReference type="STRING" id="119641.SAMN05421842_11644"/>
<dbReference type="SUPFAM" id="SSF69318">
    <property type="entry name" value="Integrin alpha N-terminal domain"/>
    <property type="match status" value="1"/>
</dbReference>
<dbReference type="RefSeq" id="WP_090091706.1">
    <property type="nucleotide sequence ID" value="NZ_FOMG01000016.1"/>
</dbReference>
<accession>A0A1I1NQA0</accession>
<dbReference type="OrthoDB" id="1653343at2"/>
<protein>
    <recommendedName>
        <fullName evidence="3">Repeat domain-containing protein</fullName>
    </recommendedName>
</protein>
<dbReference type="Proteomes" id="UP000199263">
    <property type="component" value="Unassembled WGS sequence"/>
</dbReference>
<gene>
    <name evidence="1" type="ORF">SAMN05421842_11644</name>
</gene>
<sequence>MYDLKNQIILDIKAGNVIEKYTNDKVILVGSHLEKDSPYVENVSIVINPHSGGATITTKIPYGGYYLELFLGDFNGDGKDEIMVRGEFGGTGGYAIAAIYDYKNGKLVEIFNPDMFSEKYKFTSKYLEGYKVLVDSVILKENYTFDISKRPKIYLDIVYDKNGQVKEFEEPTISAINGAYPIKLVFEKNYYLFIRQRVIGVSNADTIGYIESFANLLDNDIKVIEIGAYEFFEKENSATENFLYRGVSKDKEYY</sequence>
<reference evidence="1 2" key="1">
    <citation type="submission" date="2016-10" db="EMBL/GenBank/DDBJ databases">
        <authorList>
            <person name="de Groot N.N."/>
        </authorList>
    </citation>
    <scope>NUCLEOTIDE SEQUENCE [LARGE SCALE GENOMIC DNA]</scope>
    <source>
        <strain evidence="1 2">DSM 12992</strain>
    </source>
</reference>
<proteinExistence type="predicted"/>
<dbReference type="AlphaFoldDB" id="A0A1I1NQA0"/>
<evidence type="ECO:0008006" key="3">
    <source>
        <dbReference type="Google" id="ProtNLM"/>
    </source>
</evidence>
<evidence type="ECO:0000313" key="2">
    <source>
        <dbReference type="Proteomes" id="UP000199263"/>
    </source>
</evidence>
<dbReference type="InterPro" id="IPR028994">
    <property type="entry name" value="Integrin_alpha_N"/>
</dbReference>
<name>A0A1I1NQA0_9CLOT</name>